<name>A0A1I5U710_9BACT</name>
<organism evidence="2 3">
    <name type="scientific">Pseudarcicella hirudinis</name>
    <dbReference type="NCBI Taxonomy" id="1079859"/>
    <lineage>
        <taxon>Bacteria</taxon>
        <taxon>Pseudomonadati</taxon>
        <taxon>Bacteroidota</taxon>
        <taxon>Cytophagia</taxon>
        <taxon>Cytophagales</taxon>
        <taxon>Flectobacillaceae</taxon>
        <taxon>Pseudarcicella</taxon>
    </lineage>
</organism>
<dbReference type="RefSeq" id="WP_092017659.1">
    <property type="nucleotide sequence ID" value="NZ_FOXH01000007.1"/>
</dbReference>
<feature type="transmembrane region" description="Helical" evidence="1">
    <location>
        <begin position="38"/>
        <end position="61"/>
    </location>
</feature>
<dbReference type="EMBL" id="FOXH01000007">
    <property type="protein sequence ID" value="SFP91052.1"/>
    <property type="molecule type" value="Genomic_DNA"/>
</dbReference>
<gene>
    <name evidence="2" type="ORF">SAMN04515674_10725</name>
</gene>
<evidence type="ECO:0000256" key="1">
    <source>
        <dbReference type="SAM" id="Phobius"/>
    </source>
</evidence>
<protein>
    <submittedName>
        <fullName evidence="2">Uncharacterized protein</fullName>
    </submittedName>
</protein>
<dbReference type="Proteomes" id="UP000199306">
    <property type="component" value="Unassembled WGS sequence"/>
</dbReference>
<proteinExistence type="predicted"/>
<reference evidence="2 3" key="1">
    <citation type="submission" date="2016-10" db="EMBL/GenBank/DDBJ databases">
        <authorList>
            <person name="de Groot N.N."/>
        </authorList>
    </citation>
    <scope>NUCLEOTIDE SEQUENCE [LARGE SCALE GENOMIC DNA]</scope>
    <source>
        <strain evidence="3">E92,LMG 26720,CCM 7988</strain>
    </source>
</reference>
<evidence type="ECO:0000313" key="2">
    <source>
        <dbReference type="EMBL" id="SFP91052.1"/>
    </source>
</evidence>
<evidence type="ECO:0000313" key="3">
    <source>
        <dbReference type="Proteomes" id="UP000199306"/>
    </source>
</evidence>
<dbReference type="STRING" id="1079859.SAMN04515674_10725"/>
<accession>A0A1I5U710</accession>
<keyword evidence="1" id="KW-1133">Transmembrane helix</keyword>
<keyword evidence="1" id="KW-0472">Membrane</keyword>
<keyword evidence="3" id="KW-1185">Reference proteome</keyword>
<dbReference type="AlphaFoldDB" id="A0A1I5U710"/>
<sequence length="90" mass="10212">MFEIISNPFEKAGESLSGLAIEKAIDVVIPSTSKGFSWWGFLFFFLLIVFGAGLYLVYFYFPKKKKEEGKKRLEAAEKVKGQILLNPNMV</sequence>
<dbReference type="OrthoDB" id="9965748at2"/>
<keyword evidence="1" id="KW-0812">Transmembrane</keyword>